<keyword evidence="5 9" id="KW-0697">Rotamase</keyword>
<dbReference type="PANTHER" id="PTHR30560:SF3">
    <property type="entry name" value="TRIGGER FACTOR-LIKE PROTEIN TIG, CHLOROPLASTIC"/>
    <property type="match status" value="1"/>
</dbReference>
<dbReference type="GO" id="GO:0044183">
    <property type="term" value="F:protein folding chaperone"/>
    <property type="evidence" value="ECO:0007669"/>
    <property type="project" value="TreeGrafter"/>
</dbReference>
<dbReference type="Pfam" id="PF05697">
    <property type="entry name" value="Trigger_N"/>
    <property type="match status" value="1"/>
</dbReference>
<comment type="domain">
    <text evidence="9">Consists of 3 domains; the N-terminus binds the ribosome, the middle domain has PPIase activity, while the C-terminus has intrinsic chaperone activity on its own.</text>
</comment>
<evidence type="ECO:0000313" key="14">
    <source>
        <dbReference type="Proteomes" id="UP000231203"/>
    </source>
</evidence>
<dbReference type="PANTHER" id="PTHR30560">
    <property type="entry name" value="TRIGGER FACTOR CHAPERONE AND PEPTIDYL-PROLYL CIS/TRANS ISOMERASE"/>
    <property type="match status" value="1"/>
</dbReference>
<comment type="caution">
    <text evidence="13">The sequence shown here is derived from an EMBL/GenBank/DDBJ whole genome shotgun (WGS) entry which is preliminary data.</text>
</comment>
<name>A0A2G6MSC2_9BACT</name>
<dbReference type="InterPro" id="IPR027304">
    <property type="entry name" value="Trigger_fact/SurA_dom_sf"/>
</dbReference>
<dbReference type="InterPro" id="IPR008881">
    <property type="entry name" value="Trigger_fac_ribosome-bd_bac"/>
</dbReference>
<evidence type="ECO:0000256" key="1">
    <source>
        <dbReference type="ARBA" id="ARBA00000971"/>
    </source>
</evidence>
<gene>
    <name evidence="9 13" type="primary">tig</name>
    <name evidence="13" type="ORF">CSA25_02435</name>
</gene>
<dbReference type="AlphaFoldDB" id="A0A2G6MSC2"/>
<evidence type="ECO:0000256" key="9">
    <source>
        <dbReference type="HAMAP-Rule" id="MF_00303"/>
    </source>
</evidence>
<dbReference type="InterPro" id="IPR036611">
    <property type="entry name" value="Trigger_fac_ribosome-bd_sf"/>
</dbReference>
<dbReference type="InterPro" id="IPR046357">
    <property type="entry name" value="PPIase_dom_sf"/>
</dbReference>
<keyword evidence="9" id="KW-0131">Cell cycle</keyword>
<comment type="subcellular location">
    <subcellularLocation>
        <location evidence="9">Cytoplasm</location>
    </subcellularLocation>
    <text evidence="9">About half TF is bound to the ribosome near the polypeptide exit tunnel while the other half is free in the cytoplasm.</text>
</comment>
<dbReference type="Pfam" id="PF05698">
    <property type="entry name" value="Trigger_C"/>
    <property type="match status" value="1"/>
</dbReference>
<dbReference type="Pfam" id="PF00254">
    <property type="entry name" value="FKBP_C"/>
    <property type="match status" value="1"/>
</dbReference>
<dbReference type="Gene3D" id="3.10.50.40">
    <property type="match status" value="1"/>
</dbReference>
<dbReference type="InterPro" id="IPR037041">
    <property type="entry name" value="Trigger_fac_C_sf"/>
</dbReference>
<feature type="domain" description="Trigger factor C-terminal" evidence="12">
    <location>
        <begin position="264"/>
        <end position="422"/>
    </location>
</feature>
<feature type="domain" description="Trigger factor ribosome-binding bacterial" evidence="11">
    <location>
        <begin position="1"/>
        <end position="142"/>
    </location>
</feature>
<dbReference type="GO" id="GO:0051301">
    <property type="term" value="P:cell division"/>
    <property type="evidence" value="ECO:0007669"/>
    <property type="project" value="UniProtKB-KW"/>
</dbReference>
<dbReference type="GO" id="GO:0015031">
    <property type="term" value="P:protein transport"/>
    <property type="evidence" value="ECO:0007669"/>
    <property type="project" value="UniProtKB-UniRule"/>
</dbReference>
<dbReference type="GO" id="GO:0043335">
    <property type="term" value="P:protein unfolding"/>
    <property type="evidence" value="ECO:0007669"/>
    <property type="project" value="TreeGrafter"/>
</dbReference>
<evidence type="ECO:0000256" key="3">
    <source>
        <dbReference type="ARBA" id="ARBA00013194"/>
    </source>
</evidence>
<evidence type="ECO:0000256" key="7">
    <source>
        <dbReference type="ARBA" id="ARBA00023235"/>
    </source>
</evidence>
<dbReference type="EC" id="5.2.1.8" evidence="3 9"/>
<evidence type="ECO:0000259" key="10">
    <source>
        <dbReference type="Pfam" id="PF00254"/>
    </source>
</evidence>
<dbReference type="PIRSF" id="PIRSF003095">
    <property type="entry name" value="Trigger_factor"/>
    <property type="match status" value="1"/>
</dbReference>
<dbReference type="NCBIfam" id="TIGR00115">
    <property type="entry name" value="tig"/>
    <property type="match status" value="1"/>
</dbReference>
<reference evidence="13 14" key="1">
    <citation type="submission" date="2017-10" db="EMBL/GenBank/DDBJ databases">
        <title>Novel microbial diversity and functional potential in the marine mammal oral microbiome.</title>
        <authorList>
            <person name="Dudek N.K."/>
            <person name="Sun C.L."/>
            <person name="Burstein D."/>
            <person name="Kantor R.S."/>
            <person name="Aliaga Goltsman D.S."/>
            <person name="Bik E.M."/>
            <person name="Thomas B.C."/>
            <person name="Banfield J.F."/>
            <person name="Relman D.A."/>
        </authorList>
    </citation>
    <scope>NUCLEOTIDE SEQUENCE [LARGE SCALE GENOMIC DNA]</scope>
    <source>
        <strain evidence="13">DOLJORAL78_47_202</strain>
    </source>
</reference>
<keyword evidence="7 9" id="KW-0413">Isomerase</keyword>
<evidence type="ECO:0000256" key="8">
    <source>
        <dbReference type="ARBA" id="ARBA00029986"/>
    </source>
</evidence>
<sequence>MQVKIEDQSSIKKVLSFEIPKETISKELNKAYADLKKTADIKGFRKGKIPRKVLENRFATDVHAEVAPRLIQEAFMEAVENHKLDIVGEPQLDPPELTPDTDYAFEISVEVKPELDDIDFQGFELKKTLYEVTETEVESQIYMLQKTMATKRKVEEERPVKENDFVLIDYEGFLNGKPFEHTPKVENYVTAINMEPLPKEFSQKLIGAIPVQDLEVEVVYDDDFHDENLKGKTIEYKVTLKEIQEEVLPEANDDLVKDLDQYETLEDVRVAIRDNLGKGIAQRIQHEMSEQVFTQILKKIDFQVPQALIEGELNGIISETEQAYAQNNTSLEEVGLSREIMREKYKGVAEKQARRHLILDKVIAQEKMELSDEELETSFEEMAQAMSATKDAIKNFFNMDQRQLEHYKHTQLEKKAINLIIEKSKVVLFAADLRSMRSLKRFNPLTV</sequence>
<accession>A0A2G6MSC2</accession>
<dbReference type="GO" id="GO:0043022">
    <property type="term" value="F:ribosome binding"/>
    <property type="evidence" value="ECO:0007669"/>
    <property type="project" value="TreeGrafter"/>
</dbReference>
<dbReference type="SUPFAM" id="SSF109998">
    <property type="entry name" value="Triger factor/SurA peptide-binding domain-like"/>
    <property type="match status" value="1"/>
</dbReference>
<comment type="similarity">
    <text evidence="2 9">Belongs to the FKBP-type PPIase family. Tig subfamily.</text>
</comment>
<dbReference type="InterPro" id="IPR001179">
    <property type="entry name" value="PPIase_FKBP_dom"/>
</dbReference>
<evidence type="ECO:0000256" key="2">
    <source>
        <dbReference type="ARBA" id="ARBA00005464"/>
    </source>
</evidence>
<evidence type="ECO:0000259" key="12">
    <source>
        <dbReference type="Pfam" id="PF05698"/>
    </source>
</evidence>
<dbReference type="InterPro" id="IPR005215">
    <property type="entry name" value="Trig_fac"/>
</dbReference>
<dbReference type="GO" id="GO:0051083">
    <property type="term" value="P:'de novo' cotranslational protein folding"/>
    <property type="evidence" value="ECO:0007669"/>
    <property type="project" value="TreeGrafter"/>
</dbReference>
<dbReference type="SUPFAM" id="SSF54534">
    <property type="entry name" value="FKBP-like"/>
    <property type="match status" value="1"/>
</dbReference>
<evidence type="ECO:0000259" key="11">
    <source>
        <dbReference type="Pfam" id="PF05697"/>
    </source>
</evidence>
<keyword evidence="9" id="KW-0963">Cytoplasm</keyword>
<evidence type="ECO:0000256" key="4">
    <source>
        <dbReference type="ARBA" id="ARBA00016902"/>
    </source>
</evidence>
<evidence type="ECO:0000256" key="6">
    <source>
        <dbReference type="ARBA" id="ARBA00023186"/>
    </source>
</evidence>
<keyword evidence="9" id="KW-0132">Cell division</keyword>
<dbReference type="GO" id="GO:0005737">
    <property type="term" value="C:cytoplasm"/>
    <property type="evidence" value="ECO:0007669"/>
    <property type="project" value="UniProtKB-SubCell"/>
</dbReference>
<comment type="function">
    <text evidence="9">Involved in protein export. Acts as a chaperone by maintaining the newly synthesized protein in an open conformation. Functions as a peptidyl-prolyl cis-trans isomerase.</text>
</comment>
<evidence type="ECO:0000313" key="13">
    <source>
        <dbReference type="EMBL" id="PIE63003.1"/>
    </source>
</evidence>
<dbReference type="InterPro" id="IPR008880">
    <property type="entry name" value="Trigger_fac_C"/>
</dbReference>
<dbReference type="Gene3D" id="3.30.70.1050">
    <property type="entry name" value="Trigger factor ribosome-binding domain"/>
    <property type="match status" value="1"/>
</dbReference>
<dbReference type="SUPFAM" id="SSF102735">
    <property type="entry name" value="Trigger factor ribosome-binding domain"/>
    <property type="match status" value="1"/>
</dbReference>
<dbReference type="Gene3D" id="1.10.3120.10">
    <property type="entry name" value="Trigger factor, C-terminal domain"/>
    <property type="match status" value="1"/>
</dbReference>
<proteinExistence type="inferred from homology"/>
<dbReference type="HAMAP" id="MF_00303">
    <property type="entry name" value="Trigger_factor_Tig"/>
    <property type="match status" value="1"/>
</dbReference>
<protein>
    <recommendedName>
        <fullName evidence="4 9">Trigger factor</fullName>
        <shortName evidence="9">TF</shortName>
        <ecNumber evidence="3 9">5.2.1.8</ecNumber>
    </recommendedName>
    <alternativeName>
        <fullName evidence="8 9">PPIase</fullName>
    </alternativeName>
</protein>
<dbReference type="Proteomes" id="UP000231203">
    <property type="component" value="Unassembled WGS sequence"/>
</dbReference>
<feature type="domain" description="PPIase FKBP-type" evidence="10">
    <location>
        <begin position="158"/>
        <end position="240"/>
    </location>
</feature>
<dbReference type="GO" id="GO:0003755">
    <property type="term" value="F:peptidyl-prolyl cis-trans isomerase activity"/>
    <property type="evidence" value="ECO:0007669"/>
    <property type="project" value="UniProtKB-UniRule"/>
</dbReference>
<dbReference type="EMBL" id="PDTI01000022">
    <property type="protein sequence ID" value="PIE63003.1"/>
    <property type="molecule type" value="Genomic_DNA"/>
</dbReference>
<comment type="catalytic activity">
    <reaction evidence="1 9">
        <text>[protein]-peptidylproline (omega=180) = [protein]-peptidylproline (omega=0)</text>
        <dbReference type="Rhea" id="RHEA:16237"/>
        <dbReference type="Rhea" id="RHEA-COMP:10747"/>
        <dbReference type="Rhea" id="RHEA-COMP:10748"/>
        <dbReference type="ChEBI" id="CHEBI:83833"/>
        <dbReference type="ChEBI" id="CHEBI:83834"/>
        <dbReference type="EC" id="5.2.1.8"/>
    </reaction>
</comment>
<keyword evidence="6 9" id="KW-0143">Chaperone</keyword>
<organism evidence="13 14">
    <name type="scientific">Desulfobacter postgatei</name>
    <dbReference type="NCBI Taxonomy" id="2293"/>
    <lineage>
        <taxon>Bacteria</taxon>
        <taxon>Pseudomonadati</taxon>
        <taxon>Thermodesulfobacteriota</taxon>
        <taxon>Desulfobacteria</taxon>
        <taxon>Desulfobacterales</taxon>
        <taxon>Desulfobacteraceae</taxon>
        <taxon>Desulfobacter</taxon>
    </lineage>
</organism>
<evidence type="ECO:0000256" key="5">
    <source>
        <dbReference type="ARBA" id="ARBA00023110"/>
    </source>
</evidence>